<name>A0A855G146_9NEIS</name>
<dbReference type="EMBL" id="MEIU01000054">
    <property type="protein sequence ID" value="PIT60371.1"/>
    <property type="molecule type" value="Genomic_DNA"/>
</dbReference>
<keyword evidence="1" id="KW-0808">Transferase</keyword>
<dbReference type="GO" id="GO:0000287">
    <property type="term" value="F:magnesium ion binding"/>
    <property type="evidence" value="ECO:0007669"/>
    <property type="project" value="InterPro"/>
</dbReference>
<dbReference type="Pfam" id="PF01648">
    <property type="entry name" value="ACPS"/>
    <property type="match status" value="1"/>
</dbReference>
<dbReference type="InterPro" id="IPR037143">
    <property type="entry name" value="4-PPantetheinyl_Trfase_dom_sf"/>
</dbReference>
<proteinExistence type="predicted"/>
<accession>A0A855G146</accession>
<dbReference type="RefSeq" id="WP_100123535.1">
    <property type="nucleotide sequence ID" value="NZ_MEIO01000053.1"/>
</dbReference>
<protein>
    <recommendedName>
        <fullName evidence="2">4'-phosphopantetheinyl transferase domain-containing protein</fullName>
    </recommendedName>
</protein>
<evidence type="ECO:0000256" key="1">
    <source>
        <dbReference type="ARBA" id="ARBA00022679"/>
    </source>
</evidence>
<feature type="domain" description="4'-phosphopantetheinyl transferase" evidence="2">
    <location>
        <begin position="83"/>
        <end position="147"/>
    </location>
</feature>
<gene>
    <name evidence="3" type="ORF">BHC57_04450</name>
</gene>
<evidence type="ECO:0000313" key="3">
    <source>
        <dbReference type="EMBL" id="PIT60371.1"/>
    </source>
</evidence>
<dbReference type="Proteomes" id="UP000230463">
    <property type="component" value="Unassembled WGS sequence"/>
</dbReference>
<evidence type="ECO:0000259" key="2">
    <source>
        <dbReference type="Pfam" id="PF01648"/>
    </source>
</evidence>
<sequence length="214" mass="24592">MMNHDCLILLASADVSGQYSSLKLDQADKQRLQQYPRLAQRIDWQSSRFLKQQLSASYSRFSLTHKKGYAGLIACSSVQHIPGIDMEYAQERDFLALAQLCYSDNEQQWLAQQPDLSTAFYQLWTLKEAFIKISHGQLTDMRRWCLIPTGYDGIHIPALNSPVQAYSCVIDEHWHISVVYPASCSVLAQNCTYGFGHWHNYAFNWHQWPVSPSV</sequence>
<dbReference type="Gene3D" id="3.90.470.20">
    <property type="entry name" value="4'-phosphopantetheinyl transferase domain"/>
    <property type="match status" value="1"/>
</dbReference>
<dbReference type="GO" id="GO:0008897">
    <property type="term" value="F:holo-[acyl-carrier-protein] synthase activity"/>
    <property type="evidence" value="ECO:0007669"/>
    <property type="project" value="InterPro"/>
</dbReference>
<comment type="caution">
    <text evidence="3">The sequence shown here is derived from an EMBL/GenBank/DDBJ whole genome shotgun (WGS) entry which is preliminary data.</text>
</comment>
<dbReference type="InterPro" id="IPR008278">
    <property type="entry name" value="4-PPantetheinyl_Trfase_dom"/>
</dbReference>
<organism evidence="3 4">
    <name type="scientific">Snodgrassella alvi</name>
    <dbReference type="NCBI Taxonomy" id="1196083"/>
    <lineage>
        <taxon>Bacteria</taxon>
        <taxon>Pseudomonadati</taxon>
        <taxon>Pseudomonadota</taxon>
        <taxon>Betaproteobacteria</taxon>
        <taxon>Neisseriales</taxon>
        <taxon>Neisseriaceae</taxon>
        <taxon>Snodgrassella</taxon>
    </lineage>
</organism>
<reference evidence="3 4" key="1">
    <citation type="journal article" date="2017" name="MBio">
        <title>Type VI secretion-mediated competition in the bee gut microbiome.</title>
        <authorList>
            <person name="Steele M.I."/>
            <person name="Kwong W.K."/>
            <person name="Powell J.E."/>
            <person name="Whiteley M."/>
            <person name="Moran N.A."/>
        </authorList>
    </citation>
    <scope>NUCLEOTIDE SEQUENCE [LARGE SCALE GENOMIC DNA]</scope>
    <source>
        <strain evidence="3 4">HK3</strain>
    </source>
</reference>
<evidence type="ECO:0000313" key="4">
    <source>
        <dbReference type="Proteomes" id="UP000230463"/>
    </source>
</evidence>
<dbReference type="AlphaFoldDB" id="A0A855G146"/>
<dbReference type="SUPFAM" id="SSF56214">
    <property type="entry name" value="4'-phosphopantetheinyl transferase"/>
    <property type="match status" value="1"/>
</dbReference>